<gene>
    <name evidence="2" type="ORF">EJ05DRAFT_58277</name>
</gene>
<sequence length="300" mass="33491">MLEKIYVVRHGYRSNWVVNSTTGEYTSSVRTPTGIAADPPLAGYGEIQARELATHLTSIQPPVDVIFSSPYYRCLQTLSPTVTSLRKSRQQDVRVRIEHGLAEFFGRAHFTHPRPAALDVLSTHFDFIDHGHTKFIESSVYGESIEALHARLAYTLHRLIEMLDAEQGAPRTLLICSHAASMIAMGRVLTGRMPEDPNEEDFRVGTCSLSVYERRAGQGQEGVETWDESRPEAVPELDWQRGKGVGGGWNCVANGDCSFLQGGEEKTWRFSGDESFLKDPNAYNEKMNQEKEKATGASRL</sequence>
<accession>A0A6A6W4T6</accession>
<reference evidence="2" key="1">
    <citation type="journal article" date="2020" name="Stud. Mycol.">
        <title>101 Dothideomycetes genomes: a test case for predicting lifestyles and emergence of pathogens.</title>
        <authorList>
            <person name="Haridas S."/>
            <person name="Albert R."/>
            <person name="Binder M."/>
            <person name="Bloem J."/>
            <person name="Labutti K."/>
            <person name="Salamov A."/>
            <person name="Andreopoulos B."/>
            <person name="Baker S."/>
            <person name="Barry K."/>
            <person name="Bills G."/>
            <person name="Bluhm B."/>
            <person name="Cannon C."/>
            <person name="Castanera R."/>
            <person name="Culley D."/>
            <person name="Daum C."/>
            <person name="Ezra D."/>
            <person name="Gonzalez J."/>
            <person name="Henrissat B."/>
            <person name="Kuo A."/>
            <person name="Liang C."/>
            <person name="Lipzen A."/>
            <person name="Lutzoni F."/>
            <person name="Magnuson J."/>
            <person name="Mondo S."/>
            <person name="Nolan M."/>
            <person name="Ohm R."/>
            <person name="Pangilinan J."/>
            <person name="Park H.-J."/>
            <person name="Ramirez L."/>
            <person name="Alfaro M."/>
            <person name="Sun H."/>
            <person name="Tritt A."/>
            <person name="Yoshinaga Y."/>
            <person name="Zwiers L.-H."/>
            <person name="Turgeon B."/>
            <person name="Goodwin S."/>
            <person name="Spatafora J."/>
            <person name="Crous P."/>
            <person name="Grigoriev I."/>
        </authorList>
    </citation>
    <scope>NUCLEOTIDE SEQUENCE</scope>
    <source>
        <strain evidence="2">CBS 121739</strain>
    </source>
</reference>
<evidence type="ECO:0000313" key="3">
    <source>
        <dbReference type="Proteomes" id="UP000799437"/>
    </source>
</evidence>
<dbReference type="InterPro" id="IPR013078">
    <property type="entry name" value="His_Pase_superF_clade-1"/>
</dbReference>
<organism evidence="2 3">
    <name type="scientific">Pseudovirgaria hyperparasitica</name>
    <dbReference type="NCBI Taxonomy" id="470096"/>
    <lineage>
        <taxon>Eukaryota</taxon>
        <taxon>Fungi</taxon>
        <taxon>Dikarya</taxon>
        <taxon>Ascomycota</taxon>
        <taxon>Pezizomycotina</taxon>
        <taxon>Dothideomycetes</taxon>
        <taxon>Dothideomycetes incertae sedis</taxon>
        <taxon>Acrospermales</taxon>
        <taxon>Acrospermaceae</taxon>
        <taxon>Pseudovirgaria</taxon>
    </lineage>
</organism>
<dbReference type="RefSeq" id="XP_033599640.1">
    <property type="nucleotide sequence ID" value="XM_033749779.1"/>
</dbReference>
<dbReference type="OrthoDB" id="414418at2759"/>
<dbReference type="PANTHER" id="PTHR16469">
    <property type="entry name" value="UBIQUITIN-ASSOCIATED AND SH3 DOMAIN-CONTAINING BA-RELATED"/>
    <property type="match status" value="1"/>
</dbReference>
<dbReference type="Proteomes" id="UP000799437">
    <property type="component" value="Unassembled WGS sequence"/>
</dbReference>
<dbReference type="PANTHER" id="PTHR16469:SF51">
    <property type="entry name" value="TRANSCRIPTION FACTOR TAU 55 KDA SUBUNIT"/>
    <property type="match status" value="1"/>
</dbReference>
<dbReference type="CDD" id="cd07067">
    <property type="entry name" value="HP_PGM_like"/>
    <property type="match status" value="1"/>
</dbReference>
<keyword evidence="3" id="KW-1185">Reference proteome</keyword>
<feature type="region of interest" description="Disordered" evidence="1">
    <location>
        <begin position="218"/>
        <end position="241"/>
    </location>
</feature>
<dbReference type="SMART" id="SM00855">
    <property type="entry name" value="PGAM"/>
    <property type="match status" value="1"/>
</dbReference>
<dbReference type="EMBL" id="ML996574">
    <property type="protein sequence ID" value="KAF2757189.1"/>
    <property type="molecule type" value="Genomic_DNA"/>
</dbReference>
<protein>
    <submittedName>
        <fullName evidence="2">Phosphoglycerate mutase-like protein</fullName>
    </submittedName>
</protein>
<feature type="region of interest" description="Disordered" evidence="1">
    <location>
        <begin position="279"/>
        <end position="300"/>
    </location>
</feature>
<name>A0A6A6W4T6_9PEZI</name>
<proteinExistence type="predicted"/>
<dbReference type="AlphaFoldDB" id="A0A6A6W4T6"/>
<dbReference type="InterPro" id="IPR051710">
    <property type="entry name" value="Phosphatase_SH3-domain"/>
</dbReference>
<dbReference type="InterPro" id="IPR029033">
    <property type="entry name" value="His_PPase_superfam"/>
</dbReference>
<dbReference type="GeneID" id="54490833"/>
<dbReference type="SUPFAM" id="SSF53254">
    <property type="entry name" value="Phosphoglycerate mutase-like"/>
    <property type="match status" value="1"/>
</dbReference>
<dbReference type="Pfam" id="PF00300">
    <property type="entry name" value="His_Phos_1"/>
    <property type="match status" value="1"/>
</dbReference>
<evidence type="ECO:0000256" key="1">
    <source>
        <dbReference type="SAM" id="MobiDB-lite"/>
    </source>
</evidence>
<dbReference type="Gene3D" id="3.40.50.1240">
    <property type="entry name" value="Phosphoglycerate mutase-like"/>
    <property type="match status" value="1"/>
</dbReference>
<feature type="compositionally biased region" description="Basic and acidic residues" evidence="1">
    <location>
        <begin position="227"/>
        <end position="241"/>
    </location>
</feature>
<evidence type="ECO:0000313" key="2">
    <source>
        <dbReference type="EMBL" id="KAF2757189.1"/>
    </source>
</evidence>